<evidence type="ECO:0000313" key="3">
    <source>
        <dbReference type="Proteomes" id="UP000629619"/>
    </source>
</evidence>
<comment type="caution">
    <text evidence="2">The sequence shown here is derived from an EMBL/GenBank/DDBJ whole genome shotgun (WGS) entry which is preliminary data.</text>
</comment>
<dbReference type="AlphaFoldDB" id="A0A919NEG3"/>
<proteinExistence type="predicted"/>
<dbReference type="Proteomes" id="UP000629619">
    <property type="component" value="Unassembled WGS sequence"/>
</dbReference>
<feature type="compositionally biased region" description="Pro residues" evidence="1">
    <location>
        <begin position="13"/>
        <end position="26"/>
    </location>
</feature>
<reference evidence="2" key="1">
    <citation type="submission" date="2021-01" db="EMBL/GenBank/DDBJ databases">
        <title>Whole genome shotgun sequence of Actinoplanes siamensis NBRC 109076.</title>
        <authorList>
            <person name="Komaki H."/>
            <person name="Tamura T."/>
        </authorList>
    </citation>
    <scope>NUCLEOTIDE SEQUENCE</scope>
    <source>
        <strain evidence="2">NBRC 109076</strain>
    </source>
</reference>
<evidence type="ECO:0000313" key="2">
    <source>
        <dbReference type="EMBL" id="GIF09718.1"/>
    </source>
</evidence>
<gene>
    <name evidence="2" type="ORF">Asi03nite_72560</name>
</gene>
<name>A0A919NEG3_9ACTN</name>
<dbReference type="EMBL" id="BOMW01000098">
    <property type="protein sequence ID" value="GIF09718.1"/>
    <property type="molecule type" value="Genomic_DNA"/>
</dbReference>
<keyword evidence="3" id="KW-1185">Reference proteome</keyword>
<protein>
    <submittedName>
        <fullName evidence="2">Uncharacterized protein</fullName>
    </submittedName>
</protein>
<sequence>MDDPASLYRWSPPHLPRQPSRPPSTRPPGSGHGPGRQGGAPNRTVALTPDRVGTPLAGRQYVRHAGVFLWLNAGVPAADVADRAEHPVDVLLEVYAKCLDGDRERFNSRIKAAPDV</sequence>
<feature type="region of interest" description="Disordered" evidence="1">
    <location>
        <begin position="1"/>
        <end position="51"/>
    </location>
</feature>
<accession>A0A919NEG3</accession>
<organism evidence="2 3">
    <name type="scientific">Actinoplanes siamensis</name>
    <dbReference type="NCBI Taxonomy" id="1223317"/>
    <lineage>
        <taxon>Bacteria</taxon>
        <taxon>Bacillati</taxon>
        <taxon>Actinomycetota</taxon>
        <taxon>Actinomycetes</taxon>
        <taxon>Micromonosporales</taxon>
        <taxon>Micromonosporaceae</taxon>
        <taxon>Actinoplanes</taxon>
    </lineage>
</organism>
<evidence type="ECO:0000256" key="1">
    <source>
        <dbReference type="SAM" id="MobiDB-lite"/>
    </source>
</evidence>